<comment type="subcellular location">
    <subcellularLocation>
        <location evidence="2">Cell membrane</location>
        <topology evidence="2">Peripheral membrane protein</topology>
        <orientation evidence="2">Cytoplasmic side</orientation>
    </subcellularLocation>
</comment>
<dbReference type="InterPro" id="IPR002696">
    <property type="entry name" value="Membr_insert_effic_factor_YidD"/>
</dbReference>
<dbReference type="HAMAP" id="MF_00386">
    <property type="entry name" value="UPF0161_YidD"/>
    <property type="match status" value="1"/>
</dbReference>
<dbReference type="PANTHER" id="PTHR33383">
    <property type="entry name" value="MEMBRANE PROTEIN INSERTION EFFICIENCY FACTOR-RELATED"/>
    <property type="match status" value="1"/>
</dbReference>
<comment type="caution">
    <text evidence="3">The sequence shown here is derived from an EMBL/GenBank/DDBJ whole genome shotgun (WGS) entry which is preliminary data.</text>
</comment>
<gene>
    <name evidence="3" type="primary">yidD</name>
    <name evidence="3" type="ORF">NK118_12710</name>
</gene>
<keyword evidence="2" id="KW-1003">Cell membrane</keyword>
<name>A0ABT1EK91_9FIRM</name>
<accession>A0ABT1EK91</accession>
<proteinExistence type="inferred from homology"/>
<dbReference type="EMBL" id="JAMZFV010000023">
    <property type="protein sequence ID" value="MCP1111110.1"/>
    <property type="molecule type" value="Genomic_DNA"/>
</dbReference>
<comment type="function">
    <text evidence="2">Could be involved in insertion of integral membrane proteins into the membrane.</text>
</comment>
<dbReference type="NCBIfam" id="TIGR00278">
    <property type="entry name" value="membrane protein insertion efficiency factor YidD"/>
    <property type="match status" value="1"/>
</dbReference>
<evidence type="ECO:0000313" key="3">
    <source>
        <dbReference type="EMBL" id="MCP1111110.1"/>
    </source>
</evidence>
<reference evidence="3 4" key="1">
    <citation type="journal article" date="2022" name="Genome Biol. Evol.">
        <title>Host diet, physiology and behaviors set the stage for Lachnospiraceae cladogenesis.</title>
        <authorList>
            <person name="Vera-Ponce De Leon A."/>
            <person name="Schneider M."/>
            <person name="Jahnes B.C."/>
            <person name="Sadowski V."/>
            <person name="Camuy-Velez L.A."/>
            <person name="Duan J."/>
            <person name="Sabree Z.L."/>
        </authorList>
    </citation>
    <scope>NUCLEOTIDE SEQUENCE [LARGE SCALE GENOMIC DNA]</scope>
    <source>
        <strain evidence="3 4">PAL227</strain>
    </source>
</reference>
<comment type="similarity">
    <text evidence="2">Belongs to the UPF0161 family.</text>
</comment>
<dbReference type="Pfam" id="PF01809">
    <property type="entry name" value="YidD"/>
    <property type="match status" value="1"/>
</dbReference>
<dbReference type="SMART" id="SM01234">
    <property type="entry name" value="Haemolytic"/>
    <property type="match status" value="1"/>
</dbReference>
<dbReference type="PANTHER" id="PTHR33383:SF1">
    <property type="entry name" value="MEMBRANE PROTEIN INSERTION EFFICIENCY FACTOR-RELATED"/>
    <property type="match status" value="1"/>
</dbReference>
<evidence type="ECO:0000256" key="2">
    <source>
        <dbReference type="HAMAP-Rule" id="MF_00386"/>
    </source>
</evidence>
<evidence type="ECO:0000313" key="4">
    <source>
        <dbReference type="Proteomes" id="UP001523565"/>
    </source>
</evidence>
<organism evidence="3 4">
    <name type="scientific">Ohessyouella blattaphilus</name>
    <dbReference type="NCBI Taxonomy" id="2949333"/>
    <lineage>
        <taxon>Bacteria</taxon>
        <taxon>Bacillati</taxon>
        <taxon>Bacillota</taxon>
        <taxon>Clostridia</taxon>
        <taxon>Lachnospirales</taxon>
        <taxon>Lachnospiraceae</taxon>
        <taxon>Ohessyouella</taxon>
    </lineage>
</organism>
<protein>
    <recommendedName>
        <fullName evidence="2">Putative membrane protein insertion efficiency factor</fullName>
    </recommendedName>
</protein>
<keyword evidence="1 2" id="KW-0472">Membrane</keyword>
<evidence type="ECO:0000256" key="1">
    <source>
        <dbReference type="ARBA" id="ARBA00023136"/>
    </source>
</evidence>
<dbReference type="RefSeq" id="WP_262069991.1">
    <property type="nucleotide sequence ID" value="NZ_JAMXOC010000023.1"/>
</dbReference>
<keyword evidence="4" id="KW-1185">Reference proteome</keyword>
<sequence length="70" mass="7650">MKKILIGLIRFYQKYLSGAKGGSTCRYYPTCSQYALEAVTKHGALKGGGLAIWRILRCNPFSKGGVDPVP</sequence>
<dbReference type="Proteomes" id="UP001523565">
    <property type="component" value="Unassembled WGS sequence"/>
</dbReference>